<comment type="caution">
    <text evidence="2">The sequence shown here is derived from an EMBL/GenBank/DDBJ whole genome shotgun (WGS) entry which is preliminary data.</text>
</comment>
<dbReference type="Gene3D" id="1.10.287.110">
    <property type="entry name" value="DnaJ domain"/>
    <property type="match status" value="1"/>
</dbReference>
<dbReference type="STRING" id="1220578.FPE01S_02_08790"/>
<dbReference type="PROSITE" id="PS50076">
    <property type="entry name" value="DNAJ_2"/>
    <property type="match status" value="1"/>
</dbReference>
<evidence type="ECO:0000313" key="3">
    <source>
        <dbReference type="Proteomes" id="UP000033121"/>
    </source>
</evidence>
<dbReference type="InterPro" id="IPR001623">
    <property type="entry name" value="DnaJ_domain"/>
</dbReference>
<dbReference type="AlphaFoldDB" id="A0A0E9N1W7"/>
<keyword evidence="3" id="KW-1185">Reference proteome</keyword>
<dbReference type="EMBL" id="BBWV01000002">
    <property type="protein sequence ID" value="GAO43773.1"/>
    <property type="molecule type" value="Genomic_DNA"/>
</dbReference>
<evidence type="ECO:0000313" key="2">
    <source>
        <dbReference type="EMBL" id="GAO43773.1"/>
    </source>
</evidence>
<proteinExistence type="predicted"/>
<dbReference type="CDD" id="cd06257">
    <property type="entry name" value="DnaJ"/>
    <property type="match status" value="1"/>
</dbReference>
<protein>
    <recommendedName>
        <fullName evidence="1">J domain-containing protein</fullName>
    </recommendedName>
</protein>
<gene>
    <name evidence="2" type="ORF">FPE01S_02_08790</name>
</gene>
<sequence>MNETIETYPLCWPTGYKRTPNGQRASSRFDQTYDKAQRFMRMEVERLGGKDLIVSTNLRVRKDGLLYADELNRRIDDPGVAIYFKYKGKVVAMCADQYLRIWENMYALGKGIEALRGMERWGVSEFLDRAFTGFTALPEATPGKDIWGILGLSSRPEYSEIVRVQYRKLAKERHPDQGGSDAAFQELVDAFNRAIQTYE</sequence>
<name>A0A0E9N1W7_9BACT</name>
<feature type="domain" description="J" evidence="1">
    <location>
        <begin position="145"/>
        <end position="199"/>
    </location>
</feature>
<reference evidence="2 3" key="1">
    <citation type="submission" date="2015-04" db="EMBL/GenBank/DDBJ databases">
        <title>Whole genome shotgun sequence of Flavihumibacter petaseus NBRC 106054.</title>
        <authorList>
            <person name="Miyazawa S."/>
            <person name="Hosoyama A."/>
            <person name="Hashimoto M."/>
            <person name="Noguchi M."/>
            <person name="Tsuchikane K."/>
            <person name="Ohji S."/>
            <person name="Yamazoe A."/>
            <person name="Ichikawa N."/>
            <person name="Kimura A."/>
            <person name="Fujita N."/>
        </authorList>
    </citation>
    <scope>NUCLEOTIDE SEQUENCE [LARGE SCALE GENOMIC DNA]</scope>
    <source>
        <strain evidence="2 3">NBRC 106054</strain>
    </source>
</reference>
<dbReference type="InterPro" id="IPR036869">
    <property type="entry name" value="J_dom_sf"/>
</dbReference>
<organism evidence="2 3">
    <name type="scientific">Flavihumibacter petaseus NBRC 106054</name>
    <dbReference type="NCBI Taxonomy" id="1220578"/>
    <lineage>
        <taxon>Bacteria</taxon>
        <taxon>Pseudomonadati</taxon>
        <taxon>Bacteroidota</taxon>
        <taxon>Chitinophagia</taxon>
        <taxon>Chitinophagales</taxon>
        <taxon>Chitinophagaceae</taxon>
        <taxon>Flavihumibacter</taxon>
    </lineage>
</organism>
<dbReference type="SUPFAM" id="SSF46565">
    <property type="entry name" value="Chaperone J-domain"/>
    <property type="match status" value="1"/>
</dbReference>
<dbReference type="Proteomes" id="UP000033121">
    <property type="component" value="Unassembled WGS sequence"/>
</dbReference>
<evidence type="ECO:0000259" key="1">
    <source>
        <dbReference type="PROSITE" id="PS50076"/>
    </source>
</evidence>
<accession>A0A0E9N1W7</accession>